<reference evidence="8 9" key="1">
    <citation type="submission" date="2016-01" db="EMBL/GenBank/DDBJ databases">
        <title>Use of Whole Genome Sequencing to ascertain that Brevibacterium massiliense (Roux, Raoult 2009) is a later heterotypic synonym of Brevibacterium ravenspurgense (Mages 2008).</title>
        <authorList>
            <person name="Bernier A.-M."/>
            <person name="Burdz T."/>
            <person name="Huynh C."/>
            <person name="Pachecho A.L."/>
            <person name="Wiebe D."/>
            <person name="Bonner C."/>
            <person name="Bernard K."/>
        </authorList>
    </citation>
    <scope>NUCLEOTIDE SEQUENCE [LARGE SCALE GENOMIC DNA]</scope>
    <source>
        <strain evidence="8 9">CCUG56047</strain>
    </source>
</reference>
<keyword evidence="4 7" id="KW-0686">Riboflavin biosynthesis</keyword>
<gene>
    <name evidence="7 8" type="primary">ribH</name>
    <name evidence="8" type="ORF">Bravens_02054</name>
</gene>
<protein>
    <recommendedName>
        <fullName evidence="3 7">6,7-dimethyl-8-ribityllumazine synthase</fullName>
        <shortName evidence="7">DMRL synthase</shortName>
        <shortName evidence="7">LS</shortName>
        <shortName evidence="7">Lumazine synthase</shortName>
        <ecNumber evidence="3 7">2.5.1.78</ecNumber>
    </recommendedName>
</protein>
<feature type="binding site" evidence="7">
    <location>
        <position position="129"/>
    </location>
    <ligand>
        <name>(2S)-2-hydroxy-3-oxobutyl phosphate</name>
        <dbReference type="ChEBI" id="CHEBI:58830"/>
    </ligand>
</feature>
<accession>A0A150H4M4</accession>
<dbReference type="CDD" id="cd09209">
    <property type="entry name" value="Lumazine_synthase-I"/>
    <property type="match status" value="1"/>
</dbReference>
<dbReference type="GO" id="GO:0009231">
    <property type="term" value="P:riboflavin biosynthetic process"/>
    <property type="evidence" value="ECO:0007669"/>
    <property type="project" value="UniProtKB-UniRule"/>
</dbReference>
<keyword evidence="9" id="KW-1185">Reference proteome</keyword>
<dbReference type="GO" id="GO:0005829">
    <property type="term" value="C:cytosol"/>
    <property type="evidence" value="ECO:0007669"/>
    <property type="project" value="TreeGrafter"/>
</dbReference>
<feature type="binding site" evidence="7">
    <location>
        <begin position="60"/>
        <end position="62"/>
    </location>
    <ligand>
        <name>5-amino-6-(D-ribitylamino)uracil</name>
        <dbReference type="ChEBI" id="CHEBI:15934"/>
    </ligand>
</feature>
<comment type="caution">
    <text evidence="8">The sequence shown here is derived from an EMBL/GenBank/DDBJ whole genome shotgun (WGS) entry which is preliminary data.</text>
</comment>
<comment type="function">
    <text evidence="7">Catalyzes the formation of 6,7-dimethyl-8-ribityllumazine by condensation of 5-amino-6-(D-ribitylamino)uracil with 3,4-dihydroxy-2-butanone 4-phosphate. This is the penultimate step in the biosynthesis of riboflavin.</text>
</comment>
<dbReference type="HAMAP" id="MF_00178">
    <property type="entry name" value="Lumazine_synth"/>
    <property type="match status" value="1"/>
</dbReference>
<dbReference type="GO" id="GO:0009349">
    <property type="term" value="C:riboflavin synthase complex"/>
    <property type="evidence" value="ECO:0007669"/>
    <property type="project" value="UniProtKB-UniRule"/>
</dbReference>
<dbReference type="InterPro" id="IPR036467">
    <property type="entry name" value="LS/RS_sf"/>
</dbReference>
<dbReference type="EC" id="2.5.1.78" evidence="3 7"/>
<evidence type="ECO:0000256" key="4">
    <source>
        <dbReference type="ARBA" id="ARBA00022619"/>
    </source>
</evidence>
<dbReference type="AlphaFoldDB" id="A0A150H4M4"/>
<evidence type="ECO:0000256" key="2">
    <source>
        <dbReference type="ARBA" id="ARBA00007424"/>
    </source>
</evidence>
<feature type="active site" description="Proton donor" evidence="7">
    <location>
        <position position="90"/>
    </location>
</feature>
<keyword evidence="5 7" id="KW-0808">Transferase</keyword>
<dbReference type="Gene3D" id="3.40.50.960">
    <property type="entry name" value="Lumazine/riboflavin synthase"/>
    <property type="match status" value="1"/>
</dbReference>
<dbReference type="EMBL" id="LQQC01000014">
    <property type="protein sequence ID" value="KXZ57097.1"/>
    <property type="molecule type" value="Genomic_DNA"/>
</dbReference>
<dbReference type="SUPFAM" id="SSF52121">
    <property type="entry name" value="Lumazine synthase"/>
    <property type="match status" value="1"/>
</dbReference>
<evidence type="ECO:0000313" key="8">
    <source>
        <dbReference type="EMBL" id="KXZ57097.1"/>
    </source>
</evidence>
<dbReference type="NCBIfam" id="TIGR00114">
    <property type="entry name" value="lumazine-synth"/>
    <property type="match status" value="1"/>
</dbReference>
<dbReference type="RefSeq" id="WP_062023181.1">
    <property type="nucleotide sequence ID" value="NZ_LQQC01000014.1"/>
</dbReference>
<organism evidence="8 9">
    <name type="scientific">Brevibacterium ravenspurgense</name>
    <dbReference type="NCBI Taxonomy" id="479117"/>
    <lineage>
        <taxon>Bacteria</taxon>
        <taxon>Bacillati</taxon>
        <taxon>Actinomycetota</taxon>
        <taxon>Actinomycetes</taxon>
        <taxon>Micrococcales</taxon>
        <taxon>Brevibacteriaceae</taxon>
        <taxon>Brevibacterium</taxon>
    </lineage>
</organism>
<comment type="similarity">
    <text evidence="2 7">Belongs to the DMRL synthase family.</text>
</comment>
<dbReference type="InterPro" id="IPR034964">
    <property type="entry name" value="LS"/>
</dbReference>
<feature type="binding site" evidence="7">
    <location>
        <begin position="87"/>
        <end position="88"/>
    </location>
    <ligand>
        <name>(2S)-2-hydroxy-3-oxobutyl phosphate</name>
        <dbReference type="ChEBI" id="CHEBI:58830"/>
    </ligand>
</feature>
<dbReference type="GO" id="GO:0000906">
    <property type="term" value="F:6,7-dimethyl-8-ribityllumazine synthase activity"/>
    <property type="evidence" value="ECO:0007669"/>
    <property type="project" value="UniProtKB-UniRule"/>
</dbReference>
<evidence type="ECO:0000256" key="3">
    <source>
        <dbReference type="ARBA" id="ARBA00012664"/>
    </source>
</evidence>
<sequence>MAGHGAPEISPRTAVEAGSLSMAIIASRWHDRVMGGLVAGAQRAAAEAGIDAPVHWVPGSFELPVAAQAAAKKYDCVVALGVVIRGGTPHFDYVCAAATDGLARVALDSAKPVGFGLLTCDTEEQALDRAGLEGSNEDKGYEAATAALATADVLRGLR</sequence>
<name>A0A150H4M4_9MICO</name>
<feature type="binding site" evidence="7">
    <location>
        <begin position="82"/>
        <end position="84"/>
    </location>
    <ligand>
        <name>5-amino-6-(D-ribitylamino)uracil</name>
        <dbReference type="ChEBI" id="CHEBI:15934"/>
    </ligand>
</feature>
<feature type="binding site" evidence="7">
    <location>
        <position position="115"/>
    </location>
    <ligand>
        <name>5-amino-6-(D-ribitylamino)uracil</name>
        <dbReference type="ChEBI" id="CHEBI:15934"/>
    </ligand>
</feature>
<proteinExistence type="inferred from homology"/>
<dbReference type="Proteomes" id="UP000243589">
    <property type="component" value="Unassembled WGS sequence"/>
</dbReference>
<comment type="catalytic activity">
    <reaction evidence="6 7">
        <text>(2S)-2-hydroxy-3-oxobutyl phosphate + 5-amino-6-(D-ribitylamino)uracil = 6,7-dimethyl-8-(1-D-ribityl)lumazine + phosphate + 2 H2O + H(+)</text>
        <dbReference type="Rhea" id="RHEA:26152"/>
        <dbReference type="ChEBI" id="CHEBI:15377"/>
        <dbReference type="ChEBI" id="CHEBI:15378"/>
        <dbReference type="ChEBI" id="CHEBI:15934"/>
        <dbReference type="ChEBI" id="CHEBI:43474"/>
        <dbReference type="ChEBI" id="CHEBI:58201"/>
        <dbReference type="ChEBI" id="CHEBI:58830"/>
        <dbReference type="EC" id="2.5.1.78"/>
    </reaction>
</comment>
<evidence type="ECO:0000256" key="7">
    <source>
        <dbReference type="HAMAP-Rule" id="MF_00178"/>
    </source>
</evidence>
<comment type="pathway">
    <text evidence="1 7">Cofactor biosynthesis; riboflavin biosynthesis; riboflavin from 2-hydroxy-3-oxobutyl phosphate and 5-amino-6-(D-ribitylamino)uracil: step 1/2.</text>
</comment>
<dbReference type="PANTHER" id="PTHR21058:SF0">
    <property type="entry name" value="6,7-DIMETHYL-8-RIBITYLLUMAZINE SYNTHASE"/>
    <property type="match status" value="1"/>
</dbReference>
<evidence type="ECO:0000256" key="6">
    <source>
        <dbReference type="ARBA" id="ARBA00048785"/>
    </source>
</evidence>
<feature type="binding site" evidence="7">
    <location>
        <position position="29"/>
    </location>
    <ligand>
        <name>5-amino-6-(D-ribitylamino)uracil</name>
        <dbReference type="ChEBI" id="CHEBI:15934"/>
    </ligand>
</feature>
<evidence type="ECO:0000313" key="9">
    <source>
        <dbReference type="Proteomes" id="UP000243589"/>
    </source>
</evidence>
<dbReference type="InterPro" id="IPR002180">
    <property type="entry name" value="LS/RS"/>
</dbReference>
<dbReference type="PATRIC" id="fig|479117.4.peg.2040"/>
<evidence type="ECO:0000256" key="1">
    <source>
        <dbReference type="ARBA" id="ARBA00004917"/>
    </source>
</evidence>
<dbReference type="Pfam" id="PF00885">
    <property type="entry name" value="DMRL_synthase"/>
    <property type="match status" value="1"/>
</dbReference>
<dbReference type="UniPathway" id="UPA00275">
    <property type="reaction ID" value="UER00404"/>
</dbReference>
<dbReference type="PANTHER" id="PTHR21058">
    <property type="entry name" value="6,7-DIMETHYL-8-RIBITYLLUMAZINE SYNTHASE DMRL SYNTHASE LUMAZINE SYNTHASE"/>
    <property type="match status" value="1"/>
</dbReference>
<evidence type="ECO:0000256" key="5">
    <source>
        <dbReference type="ARBA" id="ARBA00022679"/>
    </source>
</evidence>